<dbReference type="InterPro" id="IPR056798">
    <property type="entry name" value="ADH_Fe_C"/>
</dbReference>
<evidence type="ECO:0000259" key="2">
    <source>
        <dbReference type="Pfam" id="PF00465"/>
    </source>
</evidence>
<dbReference type="CDD" id="cd08187">
    <property type="entry name" value="BDH"/>
    <property type="match status" value="1"/>
</dbReference>
<name>A0A3G9JC01_9FIRM</name>
<reference evidence="4 5" key="1">
    <citation type="submission" date="2018-11" db="EMBL/GenBank/DDBJ databases">
        <title>Novel Erysipelotrichaceae bacterium isolated from small intestine of a swine.</title>
        <authorList>
            <person name="Kim J.S."/>
            <person name="Choe H."/>
            <person name="Lee Y.R."/>
            <person name="Kim K.M."/>
            <person name="Park D.S."/>
        </authorList>
    </citation>
    <scope>NUCLEOTIDE SEQUENCE [LARGE SCALE GENOMIC DNA]</scope>
    <source>
        <strain evidence="4 5">SG0102</strain>
    </source>
</reference>
<dbReference type="GO" id="GO:0005829">
    <property type="term" value="C:cytosol"/>
    <property type="evidence" value="ECO:0007669"/>
    <property type="project" value="TreeGrafter"/>
</dbReference>
<keyword evidence="5" id="KW-1185">Reference proteome</keyword>
<dbReference type="PANTHER" id="PTHR43633">
    <property type="entry name" value="ALCOHOL DEHYDROGENASE YQHD"/>
    <property type="match status" value="1"/>
</dbReference>
<proteinExistence type="predicted"/>
<dbReference type="Pfam" id="PF00465">
    <property type="entry name" value="Fe-ADH"/>
    <property type="match status" value="1"/>
</dbReference>
<dbReference type="InParanoid" id="A0A3G9JC01"/>
<dbReference type="RefSeq" id="WP_125120558.1">
    <property type="nucleotide sequence ID" value="NZ_AP019309.1"/>
</dbReference>
<dbReference type="SUPFAM" id="SSF56796">
    <property type="entry name" value="Dehydroquinate synthase-like"/>
    <property type="match status" value="1"/>
</dbReference>
<dbReference type="GO" id="GO:0046872">
    <property type="term" value="F:metal ion binding"/>
    <property type="evidence" value="ECO:0007669"/>
    <property type="project" value="InterPro"/>
</dbReference>
<dbReference type="PANTHER" id="PTHR43633:SF1">
    <property type="entry name" value="ALCOHOL DEHYDROGENASE YQHD"/>
    <property type="match status" value="1"/>
</dbReference>
<evidence type="ECO:0000313" key="5">
    <source>
        <dbReference type="Proteomes" id="UP000268059"/>
    </source>
</evidence>
<dbReference type="EMBL" id="AP019309">
    <property type="protein sequence ID" value="BBH27872.1"/>
    <property type="molecule type" value="Genomic_DNA"/>
</dbReference>
<sequence>MNNFTYRMPMTVYFNEDSNVIEEELAKAGENILLAYGGGSIKKNGIYDELMAMLTRLDKNVVEFSGIMPNPTYAKVQEGAKLCRQHKIDFILAVGGGSVFDCVKIVSLQAKTDEDIWAMQERKEYTTSGIPFGAILTVSGTGSEMNNIAIITNEDKHIKGPLMGSYAKFALLNVNYTMSVPMPQVISGAFDTFSHAMETYFGKHKNVSDDIALAIMKNTVTNMLKMKEDPMNKEIRSELMWDSAMAENGILKIGKITDFQIHQIEHQLGAYTNCNHGYGLAVITPHFYEHLYLYNISAFVKFGKVVWDLKGDDLEIAEKSIDCLAHFIKEMGLPTTFKDMHITDKSILRKVADTCNIMPGCAKQFSRDELYNILLECL</sequence>
<dbReference type="AlphaFoldDB" id="A0A3G9JC01"/>
<accession>A0A3G9JC01</accession>
<protein>
    <submittedName>
        <fullName evidence="4">NADH-dependent alcohol dehydrogenase</fullName>
    </submittedName>
</protein>
<evidence type="ECO:0000313" key="4">
    <source>
        <dbReference type="EMBL" id="BBH27872.1"/>
    </source>
</evidence>
<dbReference type="GO" id="GO:1990002">
    <property type="term" value="F:methylglyoxal reductase (NADPH) (acetol producing) activity"/>
    <property type="evidence" value="ECO:0007669"/>
    <property type="project" value="TreeGrafter"/>
</dbReference>
<feature type="domain" description="Alcohol dehydrogenase iron-type/glycerol dehydrogenase GldA" evidence="2">
    <location>
        <begin position="12"/>
        <end position="170"/>
    </location>
</feature>
<dbReference type="FunFam" id="3.40.50.1970:FF:000003">
    <property type="entry name" value="Alcohol dehydrogenase, iron-containing"/>
    <property type="match status" value="1"/>
</dbReference>
<dbReference type="GO" id="GO:0008106">
    <property type="term" value="F:alcohol dehydrogenase (NADP+) activity"/>
    <property type="evidence" value="ECO:0007669"/>
    <property type="project" value="TreeGrafter"/>
</dbReference>
<dbReference type="KEGG" id="ebm:SG0102_28060"/>
<dbReference type="Gene3D" id="1.20.1090.10">
    <property type="entry name" value="Dehydroquinate synthase-like - alpha domain"/>
    <property type="match status" value="1"/>
</dbReference>
<gene>
    <name evidence="4" type="primary">bdh</name>
    <name evidence="4" type="ORF">SG0102_28060</name>
</gene>
<evidence type="ECO:0000256" key="1">
    <source>
        <dbReference type="ARBA" id="ARBA00023002"/>
    </source>
</evidence>
<organism evidence="4 5">
    <name type="scientific">Intestinibaculum porci</name>
    <dbReference type="NCBI Taxonomy" id="2487118"/>
    <lineage>
        <taxon>Bacteria</taxon>
        <taxon>Bacillati</taxon>
        <taxon>Bacillota</taxon>
        <taxon>Erysipelotrichia</taxon>
        <taxon>Erysipelotrichales</taxon>
        <taxon>Erysipelotrichaceae</taxon>
        <taxon>Intestinibaculum</taxon>
    </lineage>
</organism>
<feature type="domain" description="Fe-containing alcohol dehydrogenase-like C-terminal" evidence="3">
    <location>
        <begin position="186"/>
        <end position="374"/>
    </location>
</feature>
<dbReference type="Gene3D" id="3.40.50.1970">
    <property type="match status" value="1"/>
</dbReference>
<dbReference type="InterPro" id="IPR044731">
    <property type="entry name" value="BDH-like"/>
</dbReference>
<dbReference type="OrthoDB" id="9801156at2"/>
<dbReference type="GO" id="GO:1990362">
    <property type="term" value="F:butanol dehydrogenase (NAD+) activity"/>
    <property type="evidence" value="ECO:0007669"/>
    <property type="project" value="InterPro"/>
</dbReference>
<dbReference type="InterPro" id="IPR001670">
    <property type="entry name" value="ADH_Fe/GldA"/>
</dbReference>
<keyword evidence="1" id="KW-0560">Oxidoreductase</keyword>
<dbReference type="Pfam" id="PF25137">
    <property type="entry name" value="ADH_Fe_C"/>
    <property type="match status" value="1"/>
</dbReference>
<dbReference type="Proteomes" id="UP000268059">
    <property type="component" value="Chromosome"/>
</dbReference>
<evidence type="ECO:0000259" key="3">
    <source>
        <dbReference type="Pfam" id="PF25137"/>
    </source>
</evidence>